<organism evidence="1 2">
    <name type="scientific">Lactococcus lactis subsp. lactis</name>
    <name type="common">Streptococcus lactis</name>
    <dbReference type="NCBI Taxonomy" id="1360"/>
    <lineage>
        <taxon>Bacteria</taxon>
        <taxon>Bacillati</taxon>
        <taxon>Bacillota</taxon>
        <taxon>Bacilli</taxon>
        <taxon>Lactobacillales</taxon>
        <taxon>Streptococcaceae</taxon>
        <taxon>Lactococcus</taxon>
    </lineage>
</organism>
<name>A0A1V0P1M0_LACLL</name>
<gene>
    <name evidence="1" type="ORF">LLUC06_1001</name>
</gene>
<dbReference type="RefSeq" id="WP_052230905.1">
    <property type="nucleotide sequence ID" value="NZ_CP010050.1"/>
</dbReference>
<accession>A0A1V0P1M0</accession>
<dbReference type="EMBL" id="CP015902">
    <property type="protein sequence ID" value="ARE20548.1"/>
    <property type="molecule type" value="Genomic_DNA"/>
</dbReference>
<sequence>MIYKAILGNKYIINDFIEKVELRLEHNIVLPADIYKYDRNTVIIDTPLLYSVKQGVSIGGYAEGGKNFRLLELSITDFPVLENSYISEVVYDSTDIWYLKPSIESILNDTYTEPIPKPKQELMVIKSSDKGENKNDN</sequence>
<evidence type="ECO:0000313" key="1">
    <source>
        <dbReference type="EMBL" id="ARE20548.1"/>
    </source>
</evidence>
<proteinExistence type="predicted"/>
<dbReference type="AlphaFoldDB" id="A0A1V0P1M0"/>
<protein>
    <submittedName>
        <fullName evidence="1">Uncharacterized protein</fullName>
    </submittedName>
</protein>
<evidence type="ECO:0000313" key="2">
    <source>
        <dbReference type="Proteomes" id="UP000192095"/>
    </source>
</evidence>
<reference evidence="1 2" key="1">
    <citation type="journal article" date="2017" name="BMC Genomics">
        <title>Comparative and functional genomics of the Lactococcus lactis taxon; insights into evolution and niche adaptation.</title>
        <authorList>
            <person name="Kelleher P."/>
            <person name="Bottacini F."/>
            <person name="Mahony J."/>
            <person name="Kilcawley K.N."/>
            <person name="van Sinderen D."/>
        </authorList>
    </citation>
    <scope>NUCLEOTIDE SEQUENCE [LARGE SCALE GENOMIC DNA]</scope>
    <source>
        <strain evidence="1 2">UC06</strain>
    </source>
</reference>
<dbReference type="Proteomes" id="UP000192095">
    <property type="component" value="Chromosome"/>
</dbReference>